<name>A0A183CS22_GLOPA</name>
<reference evidence="2" key="1">
    <citation type="submission" date="2013-12" db="EMBL/GenBank/DDBJ databases">
        <authorList>
            <person name="Aslett M."/>
        </authorList>
    </citation>
    <scope>NUCLEOTIDE SEQUENCE [LARGE SCALE GENOMIC DNA]</scope>
    <source>
        <strain evidence="2">Lindley</strain>
    </source>
</reference>
<evidence type="ECO:0000256" key="1">
    <source>
        <dbReference type="SAM" id="MobiDB-lite"/>
    </source>
</evidence>
<feature type="compositionally biased region" description="Polar residues" evidence="1">
    <location>
        <begin position="110"/>
        <end position="119"/>
    </location>
</feature>
<reference evidence="2" key="2">
    <citation type="submission" date="2014-05" db="EMBL/GenBank/DDBJ databases">
        <title>The genome and life-stage specific transcriptomes of Globodera pallida elucidate key aspects of plant parasitism by a cyst nematode.</title>
        <authorList>
            <person name="Cotton J.A."/>
            <person name="Lilley C.J."/>
            <person name="Jones L.M."/>
            <person name="Kikuchi T."/>
            <person name="Reid A.J."/>
            <person name="Thorpe P."/>
            <person name="Tsai I.J."/>
            <person name="Beasley H."/>
            <person name="Blok V."/>
            <person name="Cock P.J.A."/>
            <person name="Van den Akker S.E."/>
            <person name="Holroyd N."/>
            <person name="Hunt M."/>
            <person name="Mantelin S."/>
            <person name="Naghra H."/>
            <person name="Pain A."/>
            <person name="Palomares-Rius J.E."/>
            <person name="Zarowiecki M."/>
            <person name="Berriman M."/>
            <person name="Jones J.T."/>
            <person name="Urwin P.E."/>
        </authorList>
    </citation>
    <scope>NUCLEOTIDE SEQUENCE [LARGE SCALE GENOMIC DNA]</scope>
    <source>
        <strain evidence="2">Lindley</strain>
    </source>
</reference>
<dbReference type="AlphaFoldDB" id="A0A183CS22"/>
<accession>A0A183CS22</accession>
<feature type="compositionally biased region" description="Polar residues" evidence="1">
    <location>
        <begin position="64"/>
        <end position="74"/>
    </location>
</feature>
<evidence type="ECO:0000313" key="3">
    <source>
        <dbReference type="WBParaSite" id="GPLIN_001568000"/>
    </source>
</evidence>
<feature type="region of interest" description="Disordered" evidence="1">
    <location>
        <begin position="1"/>
        <end position="78"/>
    </location>
</feature>
<sequence>VLSDNEKTLSSDYVQQQHQQQSVAVVQLEQHQQKSSPPSPTASSFSSKLKLFEAHSRTAHPNAGGTNVPSSKSSGIPLKKPLVCAQDLEQLKEAEQQDALLMRRRMTDVNKYQHQQQNGRDGMEPDEDEEHRDTVYELTRLLSSSAIDQQHQNGSIAGPSVIRTKKAEIRAERVVVQHNNNNNGTAEAEDAASLCRTDSALSQRAAEIEKRRE</sequence>
<protein>
    <submittedName>
        <fullName evidence="3">CG32790</fullName>
    </submittedName>
</protein>
<reference evidence="3" key="3">
    <citation type="submission" date="2016-06" db="UniProtKB">
        <authorList>
            <consortium name="WormBaseParasite"/>
        </authorList>
    </citation>
    <scope>IDENTIFICATION</scope>
</reference>
<dbReference type="WBParaSite" id="GPLIN_001568000">
    <property type="protein sequence ID" value="GPLIN_001568000"/>
    <property type="gene ID" value="GPLIN_001568000"/>
</dbReference>
<evidence type="ECO:0000313" key="2">
    <source>
        <dbReference type="Proteomes" id="UP000050741"/>
    </source>
</evidence>
<keyword evidence="2" id="KW-1185">Reference proteome</keyword>
<organism evidence="2 3">
    <name type="scientific">Globodera pallida</name>
    <name type="common">Potato cyst nematode worm</name>
    <name type="synonym">Heterodera pallida</name>
    <dbReference type="NCBI Taxonomy" id="36090"/>
    <lineage>
        <taxon>Eukaryota</taxon>
        <taxon>Metazoa</taxon>
        <taxon>Ecdysozoa</taxon>
        <taxon>Nematoda</taxon>
        <taxon>Chromadorea</taxon>
        <taxon>Rhabditida</taxon>
        <taxon>Tylenchina</taxon>
        <taxon>Tylenchomorpha</taxon>
        <taxon>Tylenchoidea</taxon>
        <taxon>Heteroderidae</taxon>
        <taxon>Heteroderinae</taxon>
        <taxon>Globodera</taxon>
    </lineage>
</organism>
<feature type="compositionally biased region" description="Low complexity" evidence="1">
    <location>
        <begin position="14"/>
        <end position="27"/>
    </location>
</feature>
<feature type="region of interest" description="Disordered" evidence="1">
    <location>
        <begin position="110"/>
        <end position="132"/>
    </location>
</feature>
<dbReference type="Proteomes" id="UP000050741">
    <property type="component" value="Unassembled WGS sequence"/>
</dbReference>
<proteinExistence type="predicted"/>